<evidence type="ECO:0000259" key="7">
    <source>
        <dbReference type="Pfam" id="PF22544"/>
    </source>
</evidence>
<keyword evidence="4" id="KW-0969">Cilium</keyword>
<gene>
    <name evidence="8" type="ORF">GCM10007100_36910</name>
</gene>
<sequence>MKKLLQFLTSLFVALLTQQAHAVPNIIIEGSDGIGWPNISDNDLNPNQVVTDFDREFCNESKDRTYRIRNTGNQTLTVFVNGNSPSSTSSQFSFPGFPSSNFTIAAGSQRVFTIRYTPLTHGTRQTTIRIDSNDPDAESVYTFAVEGEGRCGEASVYYNPTSGGDLLTLDGDSTPSTSAGTNFGSVSVGSDIERDFYIRNSSAAPDVLRIRNPRLTGSGAAHFQIVSLGTSNLGVGNNRNFQIRFAPTSAGTKTASFVFDNNDVGESPYNFTITGVGTAFPEISLEGKRDQFGTTFDPITDGQSVPNSADGTLFDNTAVGSSRDSVIRIHNTGNATLTLQNRSITGTGAAHFGTVGFSTASIPAGGSRDFDIRFTPLEAGTHSATFSFGNNDSNENPFNFTIRGVGEAPEIRISGRPNVGTGGYDNIADGETTVRTSEGTDFGSVRVSSGSNTNEFKITNDGNDGLNLSNPRITGSGASHFSFTGVNSAFNIAAGNDREFTITFNPSSLGTKNATFLVDSNDPDEQTYSFALRGIGFGIPEIRVQGRRDVTGTFLTEIFDNDTSPRSTDGTLFANTDVGSTYNMLVRVHNDGDDTLSIGSRGFSGTDANQFNTAGFPTNGSIAPGGSVDFQIRFTPTSFGTKNATFTFANGDSNENPFNFAIQATAEAPEIQVAGHLPGEAFLDIADGDTTPREADGTDFGEANVTGVGNEAQREFRVSNLGNVNLNIESGTTITGPAAGDYSISGLFAGNPFVNIGEGKTQNFVITFDPSTTGVRNATVSIANNDPDEDPYTFALTGVGIGSPEIRVQGRRDVIGTTLTEINDGDTTPRSNDGTLFADTEVGDTYEMLVRLHNDGDGVLNLGNRSFSGSGASQFNTVGFPANGTLAPGDRIDFNIRFTPTSFGTKTAVFSFGNDDSDENPFNFTIEGNAEASEIEVLGRGVASQFGPILDGDNTPRVADGTDFDTTRVGFDETYQFRIDNSGNKVLRITSRQFIGDTENEFSVSGLLPITGVRTIQPGESHFFNITFEPNNVGVENVIFELRNDDPDEDPYTFSMRGEGIGDPEIRVRGLTSTGLPFDISDNDLDPNQDVTQFGTVTLGQTKTRNYRVVNDGTDTLSISSIVSSEPEFTISGLSANIPVGGSDDFTITFTPTSTDEVETIITIRSNDPTGRDPYTFALVGTGEGPEMEVRGGGSTFSELISDGDSTPRSADGTLFGEVNPNGGSLIVPFQIRNTGTTNLVINDKSVLGDHASDFTIRSLSTSPLNVTIAPGGTREFEVEFDPTDTGTRNAVIVLESNDADEDPYSFAVRGIGQDPGLLPEIRVVSNAGGLLIANGDSSPRLSDGTDFGTLTVGEASATQSFVIHNDGDADLEIYGLTVNNAVYTNTTPATIPPGQQRPFNVTLSTDLSGVQDGVVSIFSNDTTASSYTFSITAEIEEATGALAITGFDINGNDASVTFTSIPGETYSIKKSTTLEANSWVTVPGFGNITGSNSPQTINLPNIINLPTDPKAFFRLEKNL</sequence>
<evidence type="ECO:0000313" key="8">
    <source>
        <dbReference type="EMBL" id="GHC65778.1"/>
    </source>
</evidence>
<dbReference type="GO" id="GO:0005737">
    <property type="term" value="C:cytoplasm"/>
    <property type="evidence" value="ECO:0007669"/>
    <property type="project" value="UniProtKB-SubCell"/>
</dbReference>
<reference evidence="8" key="2">
    <citation type="submission" date="2020-09" db="EMBL/GenBank/DDBJ databases">
        <authorList>
            <person name="Sun Q."/>
            <person name="Kim S."/>
        </authorList>
    </citation>
    <scope>NUCLEOTIDE SEQUENCE</scope>
    <source>
        <strain evidence="8">KCTC 12988</strain>
    </source>
</reference>
<evidence type="ECO:0000256" key="3">
    <source>
        <dbReference type="ARBA" id="ARBA00022490"/>
    </source>
</evidence>
<dbReference type="InterPro" id="IPR017868">
    <property type="entry name" value="Filamin/ABP280_repeat-like"/>
</dbReference>
<feature type="domain" description="HYDIN/VesB/CFA65-like Ig-like" evidence="7">
    <location>
        <begin position="1222"/>
        <end position="1303"/>
    </location>
</feature>
<dbReference type="RefSeq" id="WP_189573602.1">
    <property type="nucleotide sequence ID" value="NZ_BMXI01000020.1"/>
</dbReference>
<keyword evidence="5" id="KW-0966">Cell projection</keyword>
<dbReference type="InterPro" id="IPR053879">
    <property type="entry name" value="HYDIN_VesB_CFA65-like_Ig"/>
</dbReference>
<dbReference type="NCBIfam" id="NF012200">
    <property type="entry name" value="choice_anch_D"/>
    <property type="match status" value="11"/>
</dbReference>
<evidence type="ECO:0000256" key="2">
    <source>
        <dbReference type="ARBA" id="ARBA00004496"/>
    </source>
</evidence>
<reference evidence="8" key="1">
    <citation type="journal article" date="2014" name="Int. J. Syst. Evol. Microbiol.">
        <title>Complete genome sequence of Corynebacterium casei LMG S-19264T (=DSM 44701T), isolated from a smear-ripened cheese.</title>
        <authorList>
            <consortium name="US DOE Joint Genome Institute (JGI-PGF)"/>
            <person name="Walter F."/>
            <person name="Albersmeier A."/>
            <person name="Kalinowski J."/>
            <person name="Ruckert C."/>
        </authorList>
    </citation>
    <scope>NUCLEOTIDE SEQUENCE</scope>
    <source>
        <strain evidence="8">KCTC 12988</strain>
    </source>
</reference>
<dbReference type="Proteomes" id="UP000644507">
    <property type="component" value="Unassembled WGS sequence"/>
</dbReference>
<name>A0A918WPR5_9BACT</name>
<dbReference type="PROSITE" id="PS50194">
    <property type="entry name" value="FILAMIN_REPEAT"/>
    <property type="match status" value="4"/>
</dbReference>
<feature type="signal peptide" evidence="6">
    <location>
        <begin position="1"/>
        <end position="22"/>
    </location>
</feature>
<protein>
    <recommendedName>
        <fullName evidence="7">HYDIN/VesB/CFA65-like Ig-like domain-containing protein</fullName>
    </recommendedName>
</protein>
<comment type="subcellular location">
    <subcellularLocation>
        <location evidence="1">Cell projection</location>
        <location evidence="1">Cilium</location>
    </subcellularLocation>
    <subcellularLocation>
        <location evidence="2">Cytoplasm</location>
    </subcellularLocation>
</comment>
<comment type="caution">
    <text evidence="8">The sequence shown here is derived from an EMBL/GenBank/DDBJ whole genome shotgun (WGS) entry which is preliminary data.</text>
</comment>
<feature type="domain" description="HYDIN/VesB/CFA65-like Ig-like" evidence="7">
    <location>
        <begin position="440"/>
        <end position="529"/>
    </location>
</feature>
<dbReference type="PANTHER" id="PTHR23053:SF0">
    <property type="entry name" value="HYDROCEPHALUS-INDUCING PROTEIN HOMOLOG"/>
    <property type="match status" value="1"/>
</dbReference>
<dbReference type="Gene3D" id="2.60.40.10">
    <property type="entry name" value="Immunoglobulins"/>
    <property type="match status" value="11"/>
</dbReference>
<evidence type="ECO:0000256" key="1">
    <source>
        <dbReference type="ARBA" id="ARBA00004138"/>
    </source>
</evidence>
<keyword evidence="6" id="KW-0732">Signal</keyword>
<accession>A0A918WPR5</accession>
<evidence type="ECO:0000256" key="6">
    <source>
        <dbReference type="SAM" id="SignalP"/>
    </source>
</evidence>
<dbReference type="PANTHER" id="PTHR23053">
    <property type="entry name" value="DLEC1 DELETED IN LUNG AND ESOPHAGEAL CANCER 1"/>
    <property type="match status" value="1"/>
</dbReference>
<keyword evidence="3" id="KW-0963">Cytoplasm</keyword>
<organism evidence="8 9">
    <name type="scientific">Roseibacillus persicicus</name>
    <dbReference type="NCBI Taxonomy" id="454148"/>
    <lineage>
        <taxon>Bacteria</taxon>
        <taxon>Pseudomonadati</taxon>
        <taxon>Verrucomicrobiota</taxon>
        <taxon>Verrucomicrobiia</taxon>
        <taxon>Verrucomicrobiales</taxon>
        <taxon>Verrucomicrobiaceae</taxon>
        <taxon>Roseibacillus</taxon>
    </lineage>
</organism>
<dbReference type="Pfam" id="PF22544">
    <property type="entry name" value="HYDIN_VesB_CFA65-like_Ig"/>
    <property type="match status" value="3"/>
</dbReference>
<evidence type="ECO:0000313" key="9">
    <source>
        <dbReference type="Proteomes" id="UP000644507"/>
    </source>
</evidence>
<dbReference type="EMBL" id="BMXI01000020">
    <property type="protein sequence ID" value="GHC65778.1"/>
    <property type="molecule type" value="Genomic_DNA"/>
</dbReference>
<feature type="chain" id="PRO_5036972992" description="HYDIN/VesB/CFA65-like Ig-like domain-containing protein" evidence="6">
    <location>
        <begin position="23"/>
        <end position="1520"/>
    </location>
</feature>
<dbReference type="InterPro" id="IPR013783">
    <property type="entry name" value="Ig-like_fold"/>
</dbReference>
<evidence type="ECO:0000256" key="4">
    <source>
        <dbReference type="ARBA" id="ARBA00023069"/>
    </source>
</evidence>
<evidence type="ECO:0000256" key="5">
    <source>
        <dbReference type="ARBA" id="ARBA00023273"/>
    </source>
</evidence>
<feature type="domain" description="HYDIN/VesB/CFA65-like Ig-like" evidence="7">
    <location>
        <begin position="1085"/>
        <end position="1171"/>
    </location>
</feature>
<keyword evidence="9" id="KW-1185">Reference proteome</keyword>
<proteinExistence type="predicted"/>
<dbReference type="InterPro" id="IPR033305">
    <property type="entry name" value="Hydin-like"/>
</dbReference>